<dbReference type="GO" id="GO:0008360">
    <property type="term" value="P:regulation of cell shape"/>
    <property type="evidence" value="ECO:0007669"/>
    <property type="project" value="UniProtKB-KW"/>
</dbReference>
<evidence type="ECO:0000256" key="11">
    <source>
        <dbReference type="ARBA" id="ARBA00022984"/>
    </source>
</evidence>
<dbReference type="PANTHER" id="PTHR21071:SF4">
    <property type="entry name" value="UDP-N-ACETYLENOLPYRUVOYLGLUCOSAMINE REDUCTASE"/>
    <property type="match status" value="1"/>
</dbReference>
<evidence type="ECO:0000256" key="9">
    <source>
        <dbReference type="ARBA" id="ARBA00022857"/>
    </source>
</evidence>
<evidence type="ECO:0000256" key="2">
    <source>
        <dbReference type="ARBA" id="ARBA00003921"/>
    </source>
</evidence>
<feature type="domain" description="FAD-binding PCMH-type" evidence="17">
    <location>
        <begin position="26"/>
        <end position="210"/>
    </location>
</feature>
<keyword evidence="8 16" id="KW-0274">FAD</keyword>
<keyword evidence="5 16" id="KW-0963">Cytoplasm</keyword>
<evidence type="ECO:0000256" key="12">
    <source>
        <dbReference type="ARBA" id="ARBA00023002"/>
    </source>
</evidence>
<evidence type="ECO:0000259" key="17">
    <source>
        <dbReference type="PROSITE" id="PS51387"/>
    </source>
</evidence>
<dbReference type="EMBL" id="JACXJA010000015">
    <property type="protein sequence ID" value="MBD2862909.1"/>
    <property type="molecule type" value="Genomic_DNA"/>
</dbReference>
<gene>
    <name evidence="16" type="primary">murB</name>
    <name evidence="18" type="ORF">IDH45_13035</name>
</gene>
<keyword evidence="10 16" id="KW-0133">Cell shape</keyword>
<dbReference type="InterPro" id="IPR036635">
    <property type="entry name" value="MurB_C_sf"/>
</dbReference>
<dbReference type="InterPro" id="IPR016169">
    <property type="entry name" value="FAD-bd_PCMH_sub2"/>
</dbReference>
<comment type="caution">
    <text evidence="16">Lacks conserved residue(s) required for the propagation of feature annotation.</text>
</comment>
<dbReference type="HAMAP" id="MF_00037">
    <property type="entry name" value="MurB"/>
    <property type="match status" value="1"/>
</dbReference>
<comment type="pathway">
    <text evidence="4 16">Cell wall biogenesis; peptidoglycan biosynthesis.</text>
</comment>
<reference evidence="18" key="1">
    <citation type="submission" date="2020-09" db="EMBL/GenBank/DDBJ databases">
        <title>A novel bacterium of genus Paenibacillus, isolated from South China Sea.</title>
        <authorList>
            <person name="Huang H."/>
            <person name="Mo K."/>
            <person name="Hu Y."/>
        </authorList>
    </citation>
    <scope>NUCLEOTIDE SEQUENCE</scope>
    <source>
        <strain evidence="18">IB182363</strain>
    </source>
</reference>
<comment type="caution">
    <text evidence="18">The sequence shown here is derived from an EMBL/GenBank/DDBJ whole genome shotgun (WGS) entry which is preliminary data.</text>
</comment>
<dbReference type="PROSITE" id="PS51387">
    <property type="entry name" value="FAD_PCMH"/>
    <property type="match status" value="1"/>
</dbReference>
<comment type="function">
    <text evidence="2 16">Cell wall formation.</text>
</comment>
<comment type="similarity">
    <text evidence="16">Belongs to the MurB family.</text>
</comment>
<keyword evidence="9 16" id="KW-0521">NADP</keyword>
<feature type="active site" description="Proton donor" evidence="16">
    <location>
        <position position="266"/>
    </location>
</feature>
<dbReference type="GO" id="GO:0071555">
    <property type="term" value="P:cell wall organization"/>
    <property type="evidence" value="ECO:0007669"/>
    <property type="project" value="UniProtKB-KW"/>
</dbReference>
<dbReference type="SUPFAM" id="SSF56176">
    <property type="entry name" value="FAD-binding/transporter-associated domain-like"/>
    <property type="match status" value="1"/>
</dbReference>
<keyword evidence="11 16" id="KW-0573">Peptidoglycan synthesis</keyword>
<proteinExistence type="inferred from homology"/>
<feature type="active site" evidence="16">
    <location>
        <position position="338"/>
    </location>
</feature>
<accession>A0A927H0X4</accession>
<dbReference type="Proteomes" id="UP000639396">
    <property type="component" value="Unassembled WGS sequence"/>
</dbReference>
<dbReference type="InterPro" id="IPR036318">
    <property type="entry name" value="FAD-bd_PCMH-like_sf"/>
</dbReference>
<evidence type="ECO:0000313" key="19">
    <source>
        <dbReference type="Proteomes" id="UP000639396"/>
    </source>
</evidence>
<keyword evidence="19" id="KW-1185">Reference proteome</keyword>
<evidence type="ECO:0000256" key="1">
    <source>
        <dbReference type="ARBA" id="ARBA00001974"/>
    </source>
</evidence>
<keyword evidence="12 16" id="KW-0560">Oxidoreductase</keyword>
<dbReference type="GO" id="GO:0005829">
    <property type="term" value="C:cytosol"/>
    <property type="evidence" value="ECO:0007669"/>
    <property type="project" value="TreeGrafter"/>
</dbReference>
<dbReference type="InterPro" id="IPR016166">
    <property type="entry name" value="FAD-bd_PCMH"/>
</dbReference>
<dbReference type="Gene3D" id="3.30.43.10">
    <property type="entry name" value="Uridine Diphospho-n-acetylenolpyruvylglucosamine Reductase, domain 2"/>
    <property type="match status" value="1"/>
</dbReference>
<evidence type="ECO:0000256" key="4">
    <source>
        <dbReference type="ARBA" id="ARBA00004752"/>
    </source>
</evidence>
<evidence type="ECO:0000256" key="3">
    <source>
        <dbReference type="ARBA" id="ARBA00004496"/>
    </source>
</evidence>
<protein>
    <recommendedName>
        <fullName evidence="16">UDP-N-acetylenolpyruvoylglucosamine reductase</fullName>
        <ecNumber evidence="16">1.3.1.98</ecNumber>
    </recommendedName>
    <alternativeName>
        <fullName evidence="16">UDP-N-acetylmuramate dehydrogenase</fullName>
    </alternativeName>
</protein>
<comment type="catalytic activity">
    <reaction evidence="15 16">
        <text>UDP-N-acetyl-alpha-D-muramate + NADP(+) = UDP-N-acetyl-3-O-(1-carboxyvinyl)-alpha-D-glucosamine + NADPH + H(+)</text>
        <dbReference type="Rhea" id="RHEA:12248"/>
        <dbReference type="ChEBI" id="CHEBI:15378"/>
        <dbReference type="ChEBI" id="CHEBI:57783"/>
        <dbReference type="ChEBI" id="CHEBI:58349"/>
        <dbReference type="ChEBI" id="CHEBI:68483"/>
        <dbReference type="ChEBI" id="CHEBI:70757"/>
        <dbReference type="EC" id="1.3.1.98"/>
    </reaction>
</comment>
<comment type="subcellular location">
    <subcellularLocation>
        <location evidence="3 16">Cytoplasm</location>
    </subcellularLocation>
</comment>
<evidence type="ECO:0000256" key="16">
    <source>
        <dbReference type="HAMAP-Rule" id="MF_00037"/>
    </source>
</evidence>
<organism evidence="18 19">
    <name type="scientific">Paenibacillus oceani</name>
    <dbReference type="NCBI Taxonomy" id="2772510"/>
    <lineage>
        <taxon>Bacteria</taxon>
        <taxon>Bacillati</taxon>
        <taxon>Bacillota</taxon>
        <taxon>Bacilli</taxon>
        <taxon>Bacillales</taxon>
        <taxon>Paenibacillaceae</taxon>
        <taxon>Paenibacillus</taxon>
    </lineage>
</organism>
<keyword evidence="13 16" id="KW-0131">Cell cycle</keyword>
<dbReference type="GO" id="GO:0009252">
    <property type="term" value="P:peptidoglycan biosynthetic process"/>
    <property type="evidence" value="ECO:0007669"/>
    <property type="project" value="UniProtKB-UniRule"/>
</dbReference>
<keyword evidence="14 16" id="KW-0961">Cell wall biogenesis/degradation</keyword>
<dbReference type="GO" id="GO:0071949">
    <property type="term" value="F:FAD binding"/>
    <property type="evidence" value="ECO:0007669"/>
    <property type="project" value="InterPro"/>
</dbReference>
<evidence type="ECO:0000256" key="8">
    <source>
        <dbReference type="ARBA" id="ARBA00022827"/>
    </source>
</evidence>
<dbReference type="GO" id="GO:0051301">
    <property type="term" value="P:cell division"/>
    <property type="evidence" value="ECO:0007669"/>
    <property type="project" value="UniProtKB-KW"/>
</dbReference>
<dbReference type="Pfam" id="PF02873">
    <property type="entry name" value="MurB_C"/>
    <property type="match status" value="1"/>
</dbReference>
<dbReference type="SUPFAM" id="SSF56194">
    <property type="entry name" value="Uridine diphospho-N-Acetylenolpyruvylglucosamine reductase, MurB, C-terminal domain"/>
    <property type="match status" value="1"/>
</dbReference>
<dbReference type="InterPro" id="IPR003170">
    <property type="entry name" value="MurB"/>
</dbReference>
<dbReference type="InterPro" id="IPR016167">
    <property type="entry name" value="FAD-bd_PCMH_sub1"/>
</dbReference>
<sequence length="342" mass="38042">MTNSRNELFNRICKRQVRLAEHTSYGIGGAADYFVMPANVEQLLSVLDVSQSYGMERIVFGMGSNVLFPDKPKPGTLYISLKNMTDVTVNGSGWFVSSGIPLSMLSLAGLLAGSPEFQFTYLLPGCLGAGIYMNAKYYDEQIGDKIEKVYYIDLDDPTLSLQTIHAKDCLFAYKQSIFQHKPWLIVGAQFRVPEQAGELAVCLSRLLTQQKAANENGLSSLVTFYSYFSREIIKLQSRRIRIPEPMKHIEQYRTEKRHFKFPSCGSFFKNNYAAGLSIGAMVDRLGLKGLSCGGAVISPYHGNMILNVRQATASDILALKDTVSEAIELHYGFIPEPEVAIL</sequence>
<keyword evidence="6 16" id="KW-0132">Cell division</keyword>
<dbReference type="EC" id="1.3.1.98" evidence="16"/>
<comment type="cofactor">
    <cofactor evidence="1 16">
        <name>FAD</name>
        <dbReference type="ChEBI" id="CHEBI:57692"/>
    </cofactor>
</comment>
<dbReference type="PANTHER" id="PTHR21071">
    <property type="entry name" value="UDP-N-ACETYLENOLPYRUVOYLGLUCOSAMINE REDUCTASE"/>
    <property type="match status" value="1"/>
</dbReference>
<evidence type="ECO:0000256" key="7">
    <source>
        <dbReference type="ARBA" id="ARBA00022630"/>
    </source>
</evidence>
<evidence type="ECO:0000256" key="13">
    <source>
        <dbReference type="ARBA" id="ARBA00023306"/>
    </source>
</evidence>
<dbReference type="Gene3D" id="3.30.465.10">
    <property type="match status" value="1"/>
</dbReference>
<evidence type="ECO:0000256" key="14">
    <source>
        <dbReference type="ARBA" id="ARBA00023316"/>
    </source>
</evidence>
<keyword evidence="7 16" id="KW-0285">Flavoprotein</keyword>
<dbReference type="Gene3D" id="3.90.78.10">
    <property type="entry name" value="UDP-N-acetylenolpyruvoylglucosamine reductase, C-terminal domain"/>
    <property type="match status" value="1"/>
</dbReference>
<dbReference type="InterPro" id="IPR011601">
    <property type="entry name" value="MurB_C"/>
</dbReference>
<evidence type="ECO:0000256" key="6">
    <source>
        <dbReference type="ARBA" id="ARBA00022618"/>
    </source>
</evidence>
<evidence type="ECO:0000256" key="10">
    <source>
        <dbReference type="ARBA" id="ARBA00022960"/>
    </source>
</evidence>
<dbReference type="AlphaFoldDB" id="A0A927H0X4"/>
<dbReference type="GO" id="GO:0008762">
    <property type="term" value="F:UDP-N-acetylmuramate dehydrogenase activity"/>
    <property type="evidence" value="ECO:0007669"/>
    <property type="project" value="UniProtKB-UniRule"/>
</dbReference>
<evidence type="ECO:0000256" key="5">
    <source>
        <dbReference type="ARBA" id="ARBA00022490"/>
    </source>
</evidence>
<evidence type="ECO:0000256" key="15">
    <source>
        <dbReference type="ARBA" id="ARBA00048914"/>
    </source>
</evidence>
<evidence type="ECO:0000313" key="18">
    <source>
        <dbReference type="EMBL" id="MBD2862909.1"/>
    </source>
</evidence>
<name>A0A927H0X4_9BACL</name>